<feature type="transmembrane region" description="Helical" evidence="2">
    <location>
        <begin position="45"/>
        <end position="69"/>
    </location>
</feature>
<proteinExistence type="predicted"/>
<feature type="transmembrane region" description="Helical" evidence="2">
    <location>
        <begin position="162"/>
        <end position="184"/>
    </location>
</feature>
<evidence type="ECO:0000313" key="3">
    <source>
        <dbReference type="EMBL" id="SHK13089.1"/>
    </source>
</evidence>
<feature type="transmembrane region" description="Helical" evidence="2">
    <location>
        <begin position="16"/>
        <end position="33"/>
    </location>
</feature>
<accession>A0A1M6PYR8</accession>
<protein>
    <recommendedName>
        <fullName evidence="5">OpgC protein</fullName>
    </recommendedName>
</protein>
<dbReference type="OrthoDB" id="9775975at2"/>
<dbReference type="PIRSF" id="PIRSF028704">
    <property type="entry name" value="UPC028704"/>
    <property type="match status" value="1"/>
</dbReference>
<dbReference type="PANTHER" id="PTHR38592">
    <property type="entry name" value="BLL4819 PROTEIN"/>
    <property type="match status" value="1"/>
</dbReference>
<feature type="transmembrane region" description="Helical" evidence="2">
    <location>
        <begin position="90"/>
        <end position="113"/>
    </location>
</feature>
<dbReference type="PANTHER" id="PTHR38592:SF3">
    <property type="entry name" value="BLL4819 PROTEIN"/>
    <property type="match status" value="1"/>
</dbReference>
<gene>
    <name evidence="3" type="ORF">SAMN05444159_2501</name>
</gene>
<feature type="transmembrane region" description="Helical" evidence="2">
    <location>
        <begin position="317"/>
        <end position="338"/>
    </location>
</feature>
<name>A0A1M6PYR8_9BRAD</name>
<feature type="transmembrane region" description="Helical" evidence="2">
    <location>
        <begin position="204"/>
        <end position="221"/>
    </location>
</feature>
<keyword evidence="2" id="KW-0472">Membrane</keyword>
<dbReference type="Pfam" id="PF10129">
    <property type="entry name" value="OpgC_C"/>
    <property type="match status" value="1"/>
</dbReference>
<organism evidence="3 4">
    <name type="scientific">Bradyrhizobium lablabi</name>
    <dbReference type="NCBI Taxonomy" id="722472"/>
    <lineage>
        <taxon>Bacteria</taxon>
        <taxon>Pseudomonadati</taxon>
        <taxon>Pseudomonadota</taxon>
        <taxon>Alphaproteobacteria</taxon>
        <taxon>Hyphomicrobiales</taxon>
        <taxon>Nitrobacteraceae</taxon>
        <taxon>Bradyrhizobium</taxon>
    </lineage>
</organism>
<dbReference type="InterPro" id="IPR014550">
    <property type="entry name" value="UCP028704_OpgC"/>
</dbReference>
<sequence length="417" mass="46286">MDIKAILAARGRDPRLYLFLGLANWFIFVDHIPHNVVNLFTIRNFGFSGAAEIFIFIAGYAMSIVYARIMMERGFIVGGTRLFKRVGHLYAAYIVLFVIYVVTITHVAAQYAAPDIITEFNVTGLVDHPVRTLIHGLFLESKPLNLDVLQLYIILMACLPPVLGMMLLWPDLTLAASIALYLAARTFDWNLPSFPDGNWSFNPFCWQLLFVLGSWLALGGLEKCRAILKWPTLLYLGIAYLTFAFVMTMAGRFPEFGSMLPAWLVDAFNPSDKTNLAPYRLLHFIVLAFIVTRLVAKDWVGLQWKILAPIIKCGEESLAVFCAGVFLSFVGHLALTISSDSVPAQILVSAAGIAIMTLIAYYISWSKRQDEPSEVRRRVASNDADDETATTNSIAGPPLAGPQSEPGTARARDLVKL</sequence>
<feature type="transmembrane region" description="Helical" evidence="2">
    <location>
        <begin position="344"/>
        <end position="363"/>
    </location>
</feature>
<evidence type="ECO:0000256" key="1">
    <source>
        <dbReference type="SAM" id="MobiDB-lite"/>
    </source>
</evidence>
<feature type="transmembrane region" description="Helical" evidence="2">
    <location>
        <begin position="277"/>
        <end position="296"/>
    </location>
</feature>
<keyword evidence="2" id="KW-1133">Transmembrane helix</keyword>
<keyword evidence="2" id="KW-0812">Transmembrane</keyword>
<feature type="region of interest" description="Disordered" evidence="1">
    <location>
        <begin position="374"/>
        <end position="417"/>
    </location>
</feature>
<dbReference type="Proteomes" id="UP000189935">
    <property type="component" value="Chromosome I"/>
</dbReference>
<evidence type="ECO:0000313" key="4">
    <source>
        <dbReference type="Proteomes" id="UP000189935"/>
    </source>
</evidence>
<evidence type="ECO:0008006" key="5">
    <source>
        <dbReference type="Google" id="ProtNLM"/>
    </source>
</evidence>
<evidence type="ECO:0000256" key="2">
    <source>
        <dbReference type="SAM" id="Phobius"/>
    </source>
</evidence>
<dbReference type="EMBL" id="LT670844">
    <property type="protein sequence ID" value="SHK13089.1"/>
    <property type="molecule type" value="Genomic_DNA"/>
</dbReference>
<reference evidence="3 4" key="1">
    <citation type="submission" date="2016-11" db="EMBL/GenBank/DDBJ databases">
        <authorList>
            <person name="Jaros S."/>
            <person name="Januszkiewicz K."/>
            <person name="Wedrychowicz H."/>
        </authorList>
    </citation>
    <scope>NUCLEOTIDE SEQUENCE [LARGE SCALE GENOMIC DNA]</scope>
    <source>
        <strain evidence="3 4">GAS499</strain>
    </source>
</reference>
<dbReference type="RefSeq" id="WP_079538399.1">
    <property type="nucleotide sequence ID" value="NZ_LT670844.1"/>
</dbReference>
<feature type="transmembrane region" description="Helical" evidence="2">
    <location>
        <begin position="233"/>
        <end position="253"/>
    </location>
</feature>
<dbReference type="AlphaFoldDB" id="A0A1M6PYR8"/>